<dbReference type="Proteomes" id="UP000664132">
    <property type="component" value="Unassembled WGS sequence"/>
</dbReference>
<dbReference type="OrthoDB" id="3555134at2759"/>
<keyword evidence="2" id="KW-1185">Reference proteome</keyword>
<gene>
    <name evidence="1" type="ORF">IFR04_004598</name>
</gene>
<reference evidence="1" key="1">
    <citation type="submission" date="2021-02" db="EMBL/GenBank/DDBJ databases">
        <title>Genome sequence Cadophora malorum strain M34.</title>
        <authorList>
            <person name="Stefanovic E."/>
            <person name="Vu D."/>
            <person name="Scully C."/>
            <person name="Dijksterhuis J."/>
            <person name="Roader J."/>
            <person name="Houbraken J."/>
        </authorList>
    </citation>
    <scope>NUCLEOTIDE SEQUENCE</scope>
    <source>
        <strain evidence="1">M34</strain>
    </source>
</reference>
<comment type="caution">
    <text evidence="1">The sequence shown here is derived from an EMBL/GenBank/DDBJ whole genome shotgun (WGS) entry which is preliminary data.</text>
</comment>
<dbReference type="EMBL" id="JAFJYH010000052">
    <property type="protein sequence ID" value="KAG4422218.1"/>
    <property type="molecule type" value="Genomic_DNA"/>
</dbReference>
<organism evidence="1 2">
    <name type="scientific">Cadophora malorum</name>
    <dbReference type="NCBI Taxonomy" id="108018"/>
    <lineage>
        <taxon>Eukaryota</taxon>
        <taxon>Fungi</taxon>
        <taxon>Dikarya</taxon>
        <taxon>Ascomycota</taxon>
        <taxon>Pezizomycotina</taxon>
        <taxon>Leotiomycetes</taxon>
        <taxon>Helotiales</taxon>
        <taxon>Ploettnerulaceae</taxon>
        <taxon>Cadophora</taxon>
    </lineage>
</organism>
<evidence type="ECO:0000313" key="1">
    <source>
        <dbReference type="EMBL" id="KAG4422218.1"/>
    </source>
</evidence>
<protein>
    <submittedName>
        <fullName evidence="1">Uncharacterized protein</fullName>
    </submittedName>
</protein>
<name>A0A8H7WCB4_9HELO</name>
<evidence type="ECO:0000313" key="2">
    <source>
        <dbReference type="Proteomes" id="UP000664132"/>
    </source>
</evidence>
<proteinExistence type="predicted"/>
<accession>A0A8H7WCB4</accession>
<sequence>MNTEYSSYVDNGRHAVPDPRSILGVVRLILDFDLGKPRAVLPSIREYKESYKIMHYPFFSEDEDLDDEFYETEEAATWRPSDKSMATSRRKVFDLLHTCRMARIAMLETYRLAVGSEIEEENKPWWVPEEDMVLFIGSDHRERATVLHWLFRSRKESLPVFGSLQHIAVKCEHSLTNYLVTPFMDDVPHLEEESLDNFPALQSFTMFVDPASVLDRQSGKVLLHEPEQNPVHTFRGYKPDGIASSVAVGFEEVLPEDMELPLVEVFVAGWKRR</sequence>
<dbReference type="AlphaFoldDB" id="A0A8H7WCB4"/>